<evidence type="ECO:0000256" key="1">
    <source>
        <dbReference type="SAM" id="MobiDB-lite"/>
    </source>
</evidence>
<evidence type="ECO:0000313" key="2">
    <source>
        <dbReference type="EMBL" id="JAD38593.1"/>
    </source>
</evidence>
<protein>
    <submittedName>
        <fullName evidence="2">Uncharacterized protein</fullName>
    </submittedName>
</protein>
<dbReference type="EMBL" id="GBRH01259302">
    <property type="protein sequence ID" value="JAD38593.1"/>
    <property type="molecule type" value="Transcribed_RNA"/>
</dbReference>
<feature type="compositionally biased region" description="Polar residues" evidence="1">
    <location>
        <begin position="1"/>
        <end position="11"/>
    </location>
</feature>
<dbReference type="AlphaFoldDB" id="A0A0A8ZLR8"/>
<proteinExistence type="predicted"/>
<reference evidence="2" key="2">
    <citation type="journal article" date="2015" name="Data Brief">
        <title>Shoot transcriptome of the giant reed, Arundo donax.</title>
        <authorList>
            <person name="Barrero R.A."/>
            <person name="Guerrero F.D."/>
            <person name="Moolhuijzen P."/>
            <person name="Goolsby J.A."/>
            <person name="Tidwell J."/>
            <person name="Bellgard S.E."/>
            <person name="Bellgard M.I."/>
        </authorList>
    </citation>
    <scope>NUCLEOTIDE SEQUENCE</scope>
    <source>
        <tissue evidence="2">Shoot tissue taken approximately 20 cm above the soil surface</tissue>
    </source>
</reference>
<sequence>MEETALAQNTPGYRRIPFPSDSIKNSRHSLVIGIEPRF</sequence>
<accession>A0A0A8ZLR8</accession>
<organism evidence="2">
    <name type="scientific">Arundo donax</name>
    <name type="common">Giant reed</name>
    <name type="synonym">Donax arundinaceus</name>
    <dbReference type="NCBI Taxonomy" id="35708"/>
    <lineage>
        <taxon>Eukaryota</taxon>
        <taxon>Viridiplantae</taxon>
        <taxon>Streptophyta</taxon>
        <taxon>Embryophyta</taxon>
        <taxon>Tracheophyta</taxon>
        <taxon>Spermatophyta</taxon>
        <taxon>Magnoliopsida</taxon>
        <taxon>Liliopsida</taxon>
        <taxon>Poales</taxon>
        <taxon>Poaceae</taxon>
        <taxon>PACMAD clade</taxon>
        <taxon>Arundinoideae</taxon>
        <taxon>Arundineae</taxon>
        <taxon>Arundo</taxon>
    </lineage>
</organism>
<feature type="region of interest" description="Disordered" evidence="1">
    <location>
        <begin position="1"/>
        <end position="20"/>
    </location>
</feature>
<name>A0A0A8ZLR8_ARUDO</name>
<reference evidence="2" key="1">
    <citation type="submission" date="2014-09" db="EMBL/GenBank/DDBJ databases">
        <authorList>
            <person name="Magalhaes I.L.F."/>
            <person name="Oliveira U."/>
            <person name="Santos F.R."/>
            <person name="Vidigal T.H.D.A."/>
            <person name="Brescovit A.D."/>
            <person name="Santos A.J."/>
        </authorList>
    </citation>
    <scope>NUCLEOTIDE SEQUENCE</scope>
    <source>
        <tissue evidence="2">Shoot tissue taken approximately 20 cm above the soil surface</tissue>
    </source>
</reference>